<accession>A0A437NW38</accession>
<dbReference type="Pfam" id="PF01724">
    <property type="entry name" value="DUF29"/>
    <property type="match status" value="1"/>
</dbReference>
<dbReference type="OrthoDB" id="425753at2"/>
<dbReference type="PANTHER" id="PTHR34235">
    <property type="entry name" value="SLR1203 PROTEIN-RELATED"/>
    <property type="match status" value="1"/>
</dbReference>
<evidence type="ECO:0000313" key="1">
    <source>
        <dbReference type="EMBL" id="RVU14095.1"/>
    </source>
</evidence>
<dbReference type="InterPro" id="IPR002636">
    <property type="entry name" value="DUF29"/>
</dbReference>
<gene>
    <name evidence="1" type="ORF">EOE48_24735</name>
</gene>
<dbReference type="AlphaFoldDB" id="A0A437NW38"/>
<dbReference type="Proteomes" id="UP000286997">
    <property type="component" value="Unassembled WGS sequence"/>
</dbReference>
<organism evidence="1 2">
    <name type="scientific">Methylobacterium oryzihabitans</name>
    <dbReference type="NCBI Taxonomy" id="2499852"/>
    <lineage>
        <taxon>Bacteria</taxon>
        <taxon>Pseudomonadati</taxon>
        <taxon>Pseudomonadota</taxon>
        <taxon>Alphaproteobacteria</taxon>
        <taxon>Hyphomicrobiales</taxon>
        <taxon>Methylobacteriaceae</taxon>
        <taxon>Methylobacterium</taxon>
    </lineage>
</organism>
<proteinExistence type="predicted"/>
<sequence>MEQAALLRAGDLSALDRDNLAEEIESLGRSEFNRLVSVYALIQLHILKWDHQPNHRSASWAISIATHRQHALEVLAENPGLKSRCDEAFAKAYRGARLDAIRETGLADATFPATCPVTRDAAMTRPFRYE</sequence>
<evidence type="ECO:0000313" key="2">
    <source>
        <dbReference type="Proteomes" id="UP000286997"/>
    </source>
</evidence>
<dbReference type="EMBL" id="SACP01000036">
    <property type="protein sequence ID" value="RVU14095.1"/>
    <property type="molecule type" value="Genomic_DNA"/>
</dbReference>
<comment type="caution">
    <text evidence="1">The sequence shown here is derived from an EMBL/GenBank/DDBJ whole genome shotgun (WGS) entry which is preliminary data.</text>
</comment>
<dbReference type="Gene3D" id="1.20.1220.20">
    <property type="entry name" value="Uncharcterised protein PF01724"/>
    <property type="match status" value="1"/>
</dbReference>
<keyword evidence="2" id="KW-1185">Reference proteome</keyword>
<reference evidence="1 2" key="1">
    <citation type="submission" date="2019-01" db="EMBL/GenBank/DDBJ databases">
        <authorList>
            <person name="Chen W.-M."/>
        </authorList>
    </citation>
    <scope>NUCLEOTIDE SEQUENCE [LARGE SCALE GENOMIC DNA]</scope>
    <source>
        <strain evidence="1 2">TER-1</strain>
    </source>
</reference>
<protein>
    <submittedName>
        <fullName evidence="1">DUF29 domain-containing protein</fullName>
    </submittedName>
</protein>
<name>A0A437NW38_9HYPH</name>